<evidence type="ECO:0000313" key="4">
    <source>
        <dbReference type="Proteomes" id="UP000184533"/>
    </source>
</evidence>
<sequence>MSDARWTISSGSKFEKMAGYSRAVIDGEWVFVSGTAGYNFADGSISDDAAEQTRQSLKTIAHALTEAGASLSDIVRVRVYVADRKDVMGVSAVLGETFSDPRPTNTTIICGFAMEEMKVELEVTALKRR</sequence>
<dbReference type="EMBL" id="LAJF01000101">
    <property type="protein sequence ID" value="KKB80666.1"/>
    <property type="molecule type" value="Genomic_DNA"/>
</dbReference>
<dbReference type="CDD" id="cd06154">
    <property type="entry name" value="YjgF_YER057c_UK114_like_6"/>
    <property type="match status" value="1"/>
</dbReference>
<evidence type="ECO:0000313" key="3">
    <source>
        <dbReference type="Proteomes" id="UP000033608"/>
    </source>
</evidence>
<dbReference type="PATRIC" id="fig|1121477.3.peg.112"/>
<reference evidence="1 3" key="1">
    <citation type="submission" date="2015-03" db="EMBL/GenBank/DDBJ databases">
        <authorList>
            <person name="Hassan Y.I."/>
            <person name="Lepp D."/>
            <person name="Zhou T."/>
        </authorList>
    </citation>
    <scope>NUCLEOTIDE SEQUENCE [LARGE SCALE GENOMIC DNA]</scope>
    <source>
        <strain evidence="1 3">DSM 17137</strain>
    </source>
</reference>
<dbReference type="InterPro" id="IPR035959">
    <property type="entry name" value="RutC-like_sf"/>
</dbReference>
<dbReference type="OrthoDB" id="9799840at2"/>
<proteinExistence type="predicted"/>
<reference evidence="2 4" key="2">
    <citation type="submission" date="2016-11" db="EMBL/GenBank/DDBJ databases">
        <authorList>
            <person name="Jaros S."/>
            <person name="Januszkiewicz K."/>
            <person name="Wedrychowicz H."/>
        </authorList>
    </citation>
    <scope>NUCLEOTIDE SEQUENCE [LARGE SCALE GENOMIC DNA]</scope>
    <source>
        <strain evidence="2 4">DSM 17137</strain>
    </source>
</reference>
<dbReference type="Gene3D" id="3.30.1330.40">
    <property type="entry name" value="RutC-like"/>
    <property type="match status" value="1"/>
</dbReference>
<organism evidence="1 3">
    <name type="scientific">Devosia limi DSM 17137</name>
    <dbReference type="NCBI Taxonomy" id="1121477"/>
    <lineage>
        <taxon>Bacteria</taxon>
        <taxon>Pseudomonadati</taxon>
        <taxon>Pseudomonadota</taxon>
        <taxon>Alphaproteobacteria</taxon>
        <taxon>Hyphomicrobiales</taxon>
        <taxon>Devosiaceae</taxon>
        <taxon>Devosia</taxon>
    </lineage>
</organism>
<evidence type="ECO:0000313" key="2">
    <source>
        <dbReference type="EMBL" id="SHE48830.1"/>
    </source>
</evidence>
<name>A0A0F5LE59_9HYPH</name>
<dbReference type="PANTHER" id="PTHR43857">
    <property type="entry name" value="BLR7761 PROTEIN"/>
    <property type="match status" value="1"/>
</dbReference>
<dbReference type="Proteomes" id="UP000033608">
    <property type="component" value="Unassembled WGS sequence"/>
</dbReference>
<accession>A0A0F5LE59</accession>
<protein>
    <submittedName>
        <fullName evidence="2">Enamine deaminase RidA, house cleaning of reactive enamine intermediates, YjgF/YER057c/UK114 family</fullName>
    </submittedName>
    <submittedName>
        <fullName evidence="1">Endoribonuclease L-PSP</fullName>
    </submittedName>
</protein>
<dbReference type="AlphaFoldDB" id="A0A0F5LE59"/>
<dbReference type="InterPro" id="IPR006175">
    <property type="entry name" value="YjgF/YER057c/UK114"/>
</dbReference>
<dbReference type="EMBL" id="FQVC01000001">
    <property type="protein sequence ID" value="SHE48830.1"/>
    <property type="molecule type" value="Genomic_DNA"/>
</dbReference>
<dbReference type="PANTHER" id="PTHR43857:SF1">
    <property type="entry name" value="YJGH FAMILY PROTEIN"/>
    <property type="match status" value="1"/>
</dbReference>
<dbReference type="Proteomes" id="UP000184533">
    <property type="component" value="Unassembled WGS sequence"/>
</dbReference>
<gene>
    <name evidence="2" type="ORF">SAMN02745223_00525</name>
    <name evidence="1" type="ORF">VW29_16825</name>
</gene>
<dbReference type="Pfam" id="PF01042">
    <property type="entry name" value="Ribonuc_L-PSP"/>
    <property type="match status" value="1"/>
</dbReference>
<dbReference type="RefSeq" id="WP_046136426.1">
    <property type="nucleotide sequence ID" value="NZ_FQVC01000001.1"/>
</dbReference>
<dbReference type="SUPFAM" id="SSF55298">
    <property type="entry name" value="YjgF-like"/>
    <property type="match status" value="1"/>
</dbReference>
<evidence type="ECO:0000313" key="1">
    <source>
        <dbReference type="EMBL" id="KKB80666.1"/>
    </source>
</evidence>
<keyword evidence="3" id="KW-1185">Reference proteome</keyword>
<dbReference type="STRING" id="1121477.SAMN02745223_00525"/>